<name>A0A0V1EHE7_TRIPS</name>
<feature type="region of interest" description="Disordered" evidence="1">
    <location>
        <begin position="1"/>
        <end position="55"/>
    </location>
</feature>
<evidence type="ECO:0000256" key="1">
    <source>
        <dbReference type="SAM" id="MobiDB-lite"/>
    </source>
</evidence>
<dbReference type="Proteomes" id="UP000054632">
    <property type="component" value="Unassembled WGS sequence"/>
</dbReference>
<accession>A0A0V1EHE7</accession>
<evidence type="ECO:0000313" key="3">
    <source>
        <dbReference type="Proteomes" id="UP000054632"/>
    </source>
</evidence>
<evidence type="ECO:0000313" key="2">
    <source>
        <dbReference type="EMBL" id="KRY73216.1"/>
    </source>
</evidence>
<comment type="caution">
    <text evidence="2">The sequence shown here is derived from an EMBL/GenBank/DDBJ whole genome shotgun (WGS) entry which is preliminary data.</text>
</comment>
<reference evidence="2 3" key="1">
    <citation type="submission" date="2015-01" db="EMBL/GenBank/DDBJ databases">
        <title>Evolution of Trichinella species and genotypes.</title>
        <authorList>
            <person name="Korhonen P.K."/>
            <person name="Edoardo P."/>
            <person name="Giuseppe L.R."/>
            <person name="Gasser R.B."/>
        </authorList>
    </citation>
    <scope>NUCLEOTIDE SEQUENCE [LARGE SCALE GENOMIC DNA]</scope>
    <source>
        <strain evidence="2">ISS13</strain>
    </source>
</reference>
<protein>
    <submittedName>
        <fullName evidence="2">Uncharacterized protein</fullName>
    </submittedName>
</protein>
<organism evidence="2 3">
    <name type="scientific">Trichinella pseudospiralis</name>
    <name type="common">Parasitic roundworm</name>
    <dbReference type="NCBI Taxonomy" id="6337"/>
    <lineage>
        <taxon>Eukaryota</taxon>
        <taxon>Metazoa</taxon>
        <taxon>Ecdysozoa</taxon>
        <taxon>Nematoda</taxon>
        <taxon>Enoplea</taxon>
        <taxon>Dorylaimia</taxon>
        <taxon>Trichinellida</taxon>
        <taxon>Trichinellidae</taxon>
        <taxon>Trichinella</taxon>
    </lineage>
</organism>
<feature type="compositionally biased region" description="Polar residues" evidence="1">
    <location>
        <begin position="28"/>
        <end position="37"/>
    </location>
</feature>
<sequence>MDRANGIFPPENEEEREAERKGKAAANTSPSPNSEGRANSLAEETDEPACGTGSL</sequence>
<dbReference type="EMBL" id="JYDR01000037">
    <property type="protein sequence ID" value="KRY73216.1"/>
    <property type="molecule type" value="Genomic_DNA"/>
</dbReference>
<gene>
    <name evidence="2" type="ORF">T4A_3679</name>
</gene>
<dbReference type="AlphaFoldDB" id="A0A0V1EHE7"/>
<proteinExistence type="predicted"/>